<feature type="chain" id="PRO_5040856395" description="DUF2946 domain-containing protein" evidence="1">
    <location>
        <begin position="22"/>
        <end position="75"/>
    </location>
</feature>
<comment type="caution">
    <text evidence="2">The sequence shown here is derived from an EMBL/GenBank/DDBJ whole genome shotgun (WGS) entry which is preliminary data.</text>
</comment>
<keyword evidence="4" id="KW-1185">Reference proteome</keyword>
<dbReference type="Proteomes" id="UP001138708">
    <property type="component" value="Unassembled WGS sequence"/>
</dbReference>
<name>A0A9X9WFZ5_9PROT</name>
<protein>
    <recommendedName>
        <fullName evidence="6">DUF2946 domain-containing protein</fullName>
    </recommendedName>
</protein>
<gene>
    <name evidence="3" type="ORF">GWK15_01525</name>
    <name evidence="2" type="ORF">GXW75_08355</name>
</gene>
<dbReference type="RefSeq" id="WP_168038381.1">
    <property type="nucleotide sequence ID" value="NZ_JAAEDK010000015.1"/>
</dbReference>
<organism evidence="2 5">
    <name type="scientific">Neoroseomonas oryzicola</name>
    <dbReference type="NCBI Taxonomy" id="535904"/>
    <lineage>
        <taxon>Bacteria</taxon>
        <taxon>Pseudomonadati</taxon>
        <taxon>Pseudomonadota</taxon>
        <taxon>Alphaproteobacteria</taxon>
        <taxon>Acetobacterales</taxon>
        <taxon>Acetobacteraceae</taxon>
        <taxon>Neoroseomonas</taxon>
    </lineage>
</organism>
<evidence type="ECO:0000313" key="5">
    <source>
        <dbReference type="Proteomes" id="UP001138708"/>
    </source>
</evidence>
<feature type="signal peptide" evidence="1">
    <location>
        <begin position="1"/>
        <end position="21"/>
    </location>
</feature>
<evidence type="ECO:0000313" key="2">
    <source>
        <dbReference type="EMBL" id="MBR0659255.1"/>
    </source>
</evidence>
<reference evidence="2" key="3">
    <citation type="journal article" date="2021" name="Syst. Appl. Microbiol.">
        <title>Roseomonas hellenica sp. nov., isolated from roots of wild-growing Alkanna tinctoria.</title>
        <authorList>
            <person name="Rat A."/>
            <person name="Naranjo H.D."/>
            <person name="Lebbe L."/>
            <person name="Cnockaert M."/>
            <person name="Krigas N."/>
            <person name="Grigoriadou K."/>
            <person name="Maloupa E."/>
            <person name="Willems A."/>
        </authorList>
    </citation>
    <scope>NUCLEOTIDE SEQUENCE</scope>
    <source>
        <strain evidence="2">LMG 31161</strain>
    </source>
</reference>
<sequence>MIPRRLLPFAVLPLAALPDSAGRAAAVAGPTPPGRNCGDPGGRLITCQALQEALPPPSWTRCPLCGGRHAAPSLP</sequence>
<evidence type="ECO:0000313" key="3">
    <source>
        <dbReference type="EMBL" id="NKE15611.1"/>
    </source>
</evidence>
<proteinExistence type="predicted"/>
<evidence type="ECO:0000256" key="1">
    <source>
        <dbReference type="SAM" id="SignalP"/>
    </source>
</evidence>
<dbReference type="EMBL" id="JAAVUP010000001">
    <property type="protein sequence ID" value="NKE15611.1"/>
    <property type="molecule type" value="Genomic_DNA"/>
</dbReference>
<dbReference type="AlphaFoldDB" id="A0A9X9WFZ5"/>
<reference evidence="2" key="1">
    <citation type="submission" date="2020-01" db="EMBL/GenBank/DDBJ databases">
        <authorList>
            <person name="Rat A."/>
        </authorList>
    </citation>
    <scope>NUCLEOTIDE SEQUENCE</scope>
    <source>
        <strain evidence="2">LMG 31161</strain>
    </source>
</reference>
<keyword evidence="1" id="KW-0732">Signal</keyword>
<dbReference type="EMBL" id="JAAEDK010000015">
    <property type="protein sequence ID" value="MBR0659255.1"/>
    <property type="molecule type" value="Genomic_DNA"/>
</dbReference>
<accession>A0A9X9WFZ5</accession>
<evidence type="ECO:0008006" key="6">
    <source>
        <dbReference type="Google" id="ProtNLM"/>
    </source>
</evidence>
<reference evidence="3 4" key="2">
    <citation type="submission" date="2020-02" db="EMBL/GenBank/DDBJ databases">
        <authorList>
            <person name="Sun Q."/>
            <person name="Inoue M."/>
        </authorList>
    </citation>
    <scope>NUCLEOTIDE SEQUENCE [LARGE SCALE GENOMIC DNA]</scope>
    <source>
        <strain evidence="3 4">KCTC 22478</strain>
    </source>
</reference>
<dbReference type="Proteomes" id="UP000746741">
    <property type="component" value="Unassembled WGS sequence"/>
</dbReference>
<evidence type="ECO:0000313" key="4">
    <source>
        <dbReference type="Proteomes" id="UP000746741"/>
    </source>
</evidence>